<dbReference type="KEGG" id="mtun:MTUNDRAET4_1934"/>
<accession>A0A4U8YZ30</accession>
<dbReference type="Proteomes" id="UP000294360">
    <property type="component" value="Chromosome"/>
</dbReference>
<sequence length="170" mass="18194">MRHLLLPILAAGLWLAPSCGKAEDAGAKVQGGAIAVIDFDYLDTSGEVRDQRKEHEARLTAFAGALRSDLAKGSQFQVVTPVCSPEPCSLTGTTVPNLLAAAREAGADVVIIGGIHKMSTLVQWAKIEAIDAKTGRVLFDKLFTFRGDTDDAWRRAEAFIFDEVTALPPS</sequence>
<dbReference type="Pfam" id="PF11684">
    <property type="entry name" value="DUF3280"/>
    <property type="match status" value="1"/>
</dbReference>
<dbReference type="EMBL" id="LR536450">
    <property type="protein sequence ID" value="VFU08827.1"/>
    <property type="molecule type" value="Genomic_DNA"/>
</dbReference>
<organism evidence="1 2">
    <name type="scientific">Methylocella tundrae</name>
    <dbReference type="NCBI Taxonomy" id="227605"/>
    <lineage>
        <taxon>Bacteria</taxon>
        <taxon>Pseudomonadati</taxon>
        <taxon>Pseudomonadota</taxon>
        <taxon>Alphaproteobacteria</taxon>
        <taxon>Hyphomicrobiales</taxon>
        <taxon>Beijerinckiaceae</taxon>
        <taxon>Methylocella</taxon>
    </lineage>
</organism>
<dbReference type="InterPro" id="IPR021698">
    <property type="entry name" value="DUF3280"/>
</dbReference>
<gene>
    <name evidence="1" type="ORF">MTUNDRAET4_1934</name>
</gene>
<proteinExistence type="predicted"/>
<name>A0A4U8YZ30_METTU</name>
<evidence type="ECO:0000313" key="2">
    <source>
        <dbReference type="Proteomes" id="UP000294360"/>
    </source>
</evidence>
<reference evidence="1 2" key="1">
    <citation type="submission" date="2019-03" db="EMBL/GenBank/DDBJ databases">
        <authorList>
            <person name="Kox A.R. M."/>
        </authorList>
    </citation>
    <scope>NUCLEOTIDE SEQUENCE [LARGE SCALE GENOMIC DNA]</scope>
    <source>
        <strain evidence="1">MTUNDRAET4 annotated genome</strain>
    </source>
</reference>
<evidence type="ECO:0008006" key="3">
    <source>
        <dbReference type="Google" id="ProtNLM"/>
    </source>
</evidence>
<dbReference type="RefSeq" id="WP_166795905.1">
    <property type="nucleotide sequence ID" value="NZ_CP139089.1"/>
</dbReference>
<dbReference type="AlphaFoldDB" id="A0A4U8YZ30"/>
<evidence type="ECO:0000313" key="1">
    <source>
        <dbReference type="EMBL" id="VFU08827.1"/>
    </source>
</evidence>
<dbReference type="Gene3D" id="3.40.50.10070">
    <property type="entry name" value="TolB, N-terminal domain"/>
    <property type="match status" value="1"/>
</dbReference>
<protein>
    <recommendedName>
        <fullName evidence="3">DUF2380 domain-containing protein</fullName>
    </recommendedName>
</protein>